<dbReference type="SUPFAM" id="SSF52833">
    <property type="entry name" value="Thioredoxin-like"/>
    <property type="match status" value="1"/>
</dbReference>
<dbReference type="InterPro" id="IPR050097">
    <property type="entry name" value="Ferredoxin-NADP_redctase_2"/>
</dbReference>
<dbReference type="PRINTS" id="PR00469">
    <property type="entry name" value="PNDRDTASEII"/>
</dbReference>
<dbReference type="PROSITE" id="PS00195">
    <property type="entry name" value="GLUTAREDOXIN_1"/>
    <property type="match status" value="1"/>
</dbReference>
<protein>
    <submittedName>
        <fullName evidence="8">FAD-dependent oxidoreductase</fullName>
    </submittedName>
</protein>
<dbReference type="InterPro" id="IPR023753">
    <property type="entry name" value="FAD/NAD-binding_dom"/>
</dbReference>
<dbReference type="RefSeq" id="WP_176788828.1">
    <property type="nucleotide sequence ID" value="NZ_JABXWR010000001.1"/>
</dbReference>
<dbReference type="Gene3D" id="3.50.50.60">
    <property type="entry name" value="FAD/NAD(P)-binding domain"/>
    <property type="match status" value="2"/>
</dbReference>
<evidence type="ECO:0000256" key="1">
    <source>
        <dbReference type="ARBA" id="ARBA00022630"/>
    </source>
</evidence>
<gene>
    <name evidence="8" type="ORF">HWN36_07805</name>
</gene>
<comment type="caution">
    <text evidence="8">The sequence shown here is derived from an EMBL/GenBank/DDBJ whole genome shotgun (WGS) entry which is preliminary data.</text>
</comment>
<proteinExistence type="predicted"/>
<sequence length="387" mass="41651">MPRVKVYSTAQCPYCRMVKAFLEKNGVAYESIDVGADEAAAAEMIDLSGQYGVPVTVVDGEVIIGFDAPRLTELFGSERSGEVYDLIVMGAGPAGLTAGVYASRKLLSTMIISENIGGQAMESWAIENYMGYRMVTGEDLMTKFEEQVRNLNIHLELDRVTGVEKEDGLFKITTYGERVFRTKSVVVATGRHSRRLGVEGEERFWGRGVSVCSTCDGPLFKGKDVAVVGGGNSAVITAIEMGKIARSVHLIVRSTIRADPVYLDRLKGMEQNVTIHQPYTVAALLGEEVLTGIRIREKDSGDDEELAVDGVFAEIGHDPNTDAVRGVVALNDQGEIVVDENCHTNVPGIYAAGDVTSIRGKQIIIAAGEGAKAALEAQAYLLSLQAP</sequence>
<dbReference type="PROSITE" id="PS00573">
    <property type="entry name" value="PYRIDINE_REDOX_2"/>
    <property type="match status" value="1"/>
</dbReference>
<dbReference type="Pfam" id="PF00462">
    <property type="entry name" value="Glutaredoxin"/>
    <property type="match status" value="1"/>
</dbReference>
<evidence type="ECO:0000256" key="4">
    <source>
        <dbReference type="ARBA" id="ARBA00023157"/>
    </source>
</evidence>
<evidence type="ECO:0000313" key="9">
    <source>
        <dbReference type="Proteomes" id="UP000570823"/>
    </source>
</evidence>
<dbReference type="PRINTS" id="PR00368">
    <property type="entry name" value="FADPNR"/>
</dbReference>
<keyword evidence="9" id="KW-1185">Reference proteome</keyword>
<keyword evidence="1" id="KW-0285">Flavoprotein</keyword>
<evidence type="ECO:0000313" key="8">
    <source>
        <dbReference type="EMBL" id="NVO67211.1"/>
    </source>
</evidence>
<dbReference type="Proteomes" id="UP000570823">
    <property type="component" value="Unassembled WGS sequence"/>
</dbReference>
<feature type="domain" description="FAD/NAD(P)-binding" evidence="7">
    <location>
        <begin position="84"/>
        <end position="370"/>
    </location>
</feature>
<dbReference type="PROSITE" id="PS51354">
    <property type="entry name" value="GLUTAREDOXIN_2"/>
    <property type="match status" value="1"/>
</dbReference>
<dbReference type="Pfam" id="PF07992">
    <property type="entry name" value="Pyr_redox_2"/>
    <property type="match status" value="1"/>
</dbReference>
<dbReference type="AlphaFoldDB" id="A0A7K4HPN3"/>
<dbReference type="EMBL" id="JABXWR010000001">
    <property type="protein sequence ID" value="NVO67211.1"/>
    <property type="molecule type" value="Genomic_DNA"/>
</dbReference>
<keyword evidence="4" id="KW-1015">Disulfide bond</keyword>
<dbReference type="PANTHER" id="PTHR48105">
    <property type="entry name" value="THIOREDOXIN REDUCTASE 1-RELATED-RELATED"/>
    <property type="match status" value="1"/>
</dbReference>
<keyword evidence="3" id="KW-0560">Oxidoreductase</keyword>
<reference evidence="8 9" key="1">
    <citation type="submission" date="2020-06" db="EMBL/GenBank/DDBJ databases">
        <title>Methanofollis fontis sp. nov., a methanogen isolated from marine sediments near a cold seep at Four-Way Closure Ridge offshore southwestern Taiwan.</title>
        <authorList>
            <person name="Chen S.-C."/>
            <person name="Teng N.-H."/>
            <person name="Lin Y.-S."/>
            <person name="Lai M.-C."/>
            <person name="Chen H.-H."/>
            <person name="Wang C.-C."/>
        </authorList>
    </citation>
    <scope>NUCLEOTIDE SEQUENCE [LARGE SCALE GENOMIC DNA]</scope>
    <source>
        <strain evidence="8 9">DSM 2702</strain>
    </source>
</reference>
<dbReference type="CDD" id="cd02976">
    <property type="entry name" value="NrdH"/>
    <property type="match status" value="1"/>
</dbReference>
<organism evidence="8 9">
    <name type="scientific">Methanofollis tationis</name>
    <dbReference type="NCBI Taxonomy" id="81417"/>
    <lineage>
        <taxon>Archaea</taxon>
        <taxon>Methanobacteriati</taxon>
        <taxon>Methanobacteriota</taxon>
        <taxon>Stenosarchaea group</taxon>
        <taxon>Methanomicrobia</taxon>
        <taxon>Methanomicrobiales</taxon>
        <taxon>Methanomicrobiaceae</taxon>
        <taxon>Methanofollis</taxon>
    </lineage>
</organism>
<dbReference type="GO" id="GO:0016668">
    <property type="term" value="F:oxidoreductase activity, acting on a sulfur group of donors, NAD(P) as acceptor"/>
    <property type="evidence" value="ECO:0007669"/>
    <property type="project" value="UniProtKB-ARBA"/>
</dbReference>
<keyword evidence="5" id="KW-0676">Redox-active center</keyword>
<feature type="domain" description="Glutaredoxin" evidence="6">
    <location>
        <begin position="4"/>
        <end position="63"/>
    </location>
</feature>
<evidence type="ECO:0000256" key="5">
    <source>
        <dbReference type="ARBA" id="ARBA00023284"/>
    </source>
</evidence>
<dbReference type="InterPro" id="IPR036249">
    <property type="entry name" value="Thioredoxin-like_sf"/>
</dbReference>
<accession>A0A7K4HPN3</accession>
<dbReference type="InterPro" id="IPR008255">
    <property type="entry name" value="Pyr_nucl-diS_OxRdtase_2_AS"/>
</dbReference>
<evidence type="ECO:0000259" key="6">
    <source>
        <dbReference type="Pfam" id="PF00462"/>
    </source>
</evidence>
<evidence type="ECO:0000256" key="2">
    <source>
        <dbReference type="ARBA" id="ARBA00022827"/>
    </source>
</evidence>
<dbReference type="InterPro" id="IPR036188">
    <property type="entry name" value="FAD/NAD-bd_sf"/>
</dbReference>
<evidence type="ECO:0000256" key="3">
    <source>
        <dbReference type="ARBA" id="ARBA00023002"/>
    </source>
</evidence>
<keyword evidence="2" id="KW-0274">FAD</keyword>
<dbReference type="InterPro" id="IPR011767">
    <property type="entry name" value="GLR_AS"/>
</dbReference>
<dbReference type="InterPro" id="IPR002109">
    <property type="entry name" value="Glutaredoxin"/>
</dbReference>
<dbReference type="OrthoDB" id="27340at2157"/>
<dbReference type="Gene3D" id="3.40.30.10">
    <property type="entry name" value="Glutaredoxin"/>
    <property type="match status" value="1"/>
</dbReference>
<evidence type="ECO:0000259" key="7">
    <source>
        <dbReference type="Pfam" id="PF07992"/>
    </source>
</evidence>
<dbReference type="SUPFAM" id="SSF51905">
    <property type="entry name" value="FAD/NAD(P)-binding domain"/>
    <property type="match status" value="1"/>
</dbReference>
<name>A0A7K4HPN3_9EURY</name>